<sequence>MCRRFTFGTPIRDQTPNRPIPIRRVSPQLATVPARVPAHSSSRPFEVLLVVRVLQSANKRCSGSDNYILRFLKETPSRAPLNQLTMEDPGGLRELEIRAINGGNRRRCKFA</sequence>
<proteinExistence type="predicted"/>
<protein>
    <submittedName>
        <fullName evidence="2">Uncharacterized protein</fullName>
    </submittedName>
</protein>
<evidence type="ECO:0000313" key="2">
    <source>
        <dbReference type="EMBL" id="KAF3597063.1"/>
    </source>
</evidence>
<dbReference type="EMBL" id="QGKV02000299">
    <property type="protein sequence ID" value="KAF3597063.1"/>
    <property type="molecule type" value="Genomic_DNA"/>
</dbReference>
<reference evidence="2 3" key="1">
    <citation type="journal article" date="2020" name="BMC Genomics">
        <title>Intraspecific diversification of the crop wild relative Brassica cretica Lam. using demographic model selection.</title>
        <authorList>
            <person name="Kioukis A."/>
            <person name="Michalopoulou V.A."/>
            <person name="Briers L."/>
            <person name="Pirintsos S."/>
            <person name="Studholme D.J."/>
            <person name="Pavlidis P."/>
            <person name="Sarris P.F."/>
        </authorList>
    </citation>
    <scope>NUCLEOTIDE SEQUENCE [LARGE SCALE GENOMIC DNA]</scope>
    <source>
        <strain evidence="3">cv. PFS-1207/04</strain>
    </source>
</reference>
<evidence type="ECO:0000313" key="3">
    <source>
        <dbReference type="Proteomes" id="UP000266723"/>
    </source>
</evidence>
<gene>
    <name evidence="2" type="ORF">DY000_02025716</name>
</gene>
<name>A0ABQ7EII8_BRACR</name>
<evidence type="ECO:0000256" key="1">
    <source>
        <dbReference type="SAM" id="MobiDB-lite"/>
    </source>
</evidence>
<comment type="caution">
    <text evidence="2">The sequence shown here is derived from an EMBL/GenBank/DDBJ whole genome shotgun (WGS) entry which is preliminary data.</text>
</comment>
<accession>A0ABQ7EII8</accession>
<feature type="region of interest" description="Disordered" evidence="1">
    <location>
        <begin position="1"/>
        <end position="21"/>
    </location>
</feature>
<dbReference type="Proteomes" id="UP000266723">
    <property type="component" value="Unassembled WGS sequence"/>
</dbReference>
<keyword evidence="3" id="KW-1185">Reference proteome</keyword>
<organism evidence="2 3">
    <name type="scientific">Brassica cretica</name>
    <name type="common">Mustard</name>
    <dbReference type="NCBI Taxonomy" id="69181"/>
    <lineage>
        <taxon>Eukaryota</taxon>
        <taxon>Viridiplantae</taxon>
        <taxon>Streptophyta</taxon>
        <taxon>Embryophyta</taxon>
        <taxon>Tracheophyta</taxon>
        <taxon>Spermatophyta</taxon>
        <taxon>Magnoliopsida</taxon>
        <taxon>eudicotyledons</taxon>
        <taxon>Gunneridae</taxon>
        <taxon>Pentapetalae</taxon>
        <taxon>rosids</taxon>
        <taxon>malvids</taxon>
        <taxon>Brassicales</taxon>
        <taxon>Brassicaceae</taxon>
        <taxon>Brassiceae</taxon>
        <taxon>Brassica</taxon>
    </lineage>
</organism>